<evidence type="ECO:0000313" key="2">
    <source>
        <dbReference type="EMBL" id="KAJ3666388.1"/>
    </source>
</evidence>
<dbReference type="PANTHER" id="PTHR47326">
    <property type="entry name" value="TRANSPOSABLE ELEMENT TC3 TRANSPOSASE-LIKE PROTEIN"/>
    <property type="match status" value="1"/>
</dbReference>
<keyword evidence="1" id="KW-1133">Transmembrane helix</keyword>
<gene>
    <name evidence="2" type="ORF">Zmor_001831</name>
</gene>
<dbReference type="InterPro" id="IPR036397">
    <property type="entry name" value="RNaseH_sf"/>
</dbReference>
<reference evidence="2" key="1">
    <citation type="journal article" date="2023" name="G3 (Bethesda)">
        <title>Whole genome assemblies of Zophobas morio and Tenebrio molitor.</title>
        <authorList>
            <person name="Kaur S."/>
            <person name="Stinson S.A."/>
            <person name="diCenzo G.C."/>
        </authorList>
    </citation>
    <scope>NUCLEOTIDE SEQUENCE</scope>
    <source>
        <strain evidence="2">QUZm001</strain>
    </source>
</reference>
<comment type="caution">
    <text evidence="2">The sequence shown here is derived from an EMBL/GenBank/DDBJ whole genome shotgun (WGS) entry which is preliminary data.</text>
</comment>
<proteinExistence type="predicted"/>
<sequence length="378" mass="44386">MVYSVEQNTFIVMSYYRNGTFVDGAWLYSVAACKQEYLANYPDLEIQETSLEAHIRDVINRFVRTGNVNKGKSSGRPAVSEEVVDDLRERLEQNPQTSLTRLSQQSGVPVTTCHKVVKKRLHMHPYKITTVQQLLPIDPPRRVEYCNWFQNTFHDDGLLDLTFFSDEAWFHLSGYVNSQNFRIWSAENPHVFVETPLHPLKIGVWLAVPRRRIYGPIFFHDTMTGERYRQQILEPFIQQLDDEELQLGYFQQDGATAHTARATLEYLQQHYDDRVISLGVQHAFPPRSPDLTPLDFSIFGYLKNKVFQRQMNNLAELQHEIERWVQSIDGRMLQNIFESKKKRVNMCLELNGEHFQHLLCCLTTINLFVYSIMNYFYF</sequence>
<keyword evidence="3" id="KW-1185">Reference proteome</keyword>
<dbReference type="AlphaFoldDB" id="A0AA38IZP7"/>
<keyword evidence="1" id="KW-0812">Transmembrane</keyword>
<accession>A0AA38IZP7</accession>
<keyword evidence="1" id="KW-0472">Membrane</keyword>
<dbReference type="GO" id="GO:0003676">
    <property type="term" value="F:nucleic acid binding"/>
    <property type="evidence" value="ECO:0007669"/>
    <property type="project" value="InterPro"/>
</dbReference>
<evidence type="ECO:0000313" key="3">
    <source>
        <dbReference type="Proteomes" id="UP001168821"/>
    </source>
</evidence>
<dbReference type="Gene3D" id="3.30.420.10">
    <property type="entry name" value="Ribonuclease H-like superfamily/Ribonuclease H"/>
    <property type="match status" value="1"/>
</dbReference>
<evidence type="ECO:0000256" key="1">
    <source>
        <dbReference type="SAM" id="Phobius"/>
    </source>
</evidence>
<feature type="transmembrane region" description="Helical" evidence="1">
    <location>
        <begin position="355"/>
        <end position="377"/>
    </location>
</feature>
<dbReference type="Proteomes" id="UP001168821">
    <property type="component" value="Unassembled WGS sequence"/>
</dbReference>
<dbReference type="PANTHER" id="PTHR47326:SF1">
    <property type="entry name" value="HTH PSQ-TYPE DOMAIN-CONTAINING PROTEIN"/>
    <property type="match status" value="1"/>
</dbReference>
<protein>
    <submittedName>
        <fullName evidence="2">Uncharacterized protein</fullName>
    </submittedName>
</protein>
<organism evidence="2 3">
    <name type="scientific">Zophobas morio</name>
    <dbReference type="NCBI Taxonomy" id="2755281"/>
    <lineage>
        <taxon>Eukaryota</taxon>
        <taxon>Metazoa</taxon>
        <taxon>Ecdysozoa</taxon>
        <taxon>Arthropoda</taxon>
        <taxon>Hexapoda</taxon>
        <taxon>Insecta</taxon>
        <taxon>Pterygota</taxon>
        <taxon>Neoptera</taxon>
        <taxon>Endopterygota</taxon>
        <taxon>Coleoptera</taxon>
        <taxon>Polyphaga</taxon>
        <taxon>Cucujiformia</taxon>
        <taxon>Tenebrionidae</taxon>
        <taxon>Zophobas</taxon>
    </lineage>
</organism>
<dbReference type="EMBL" id="JALNTZ010000001">
    <property type="protein sequence ID" value="KAJ3666388.1"/>
    <property type="molecule type" value="Genomic_DNA"/>
</dbReference>
<name>A0AA38IZP7_9CUCU</name>